<dbReference type="PANTHER" id="PTHR21043">
    <property type="entry name" value="IOJAP SUPERFAMILY ORTHOLOG"/>
    <property type="match status" value="1"/>
</dbReference>
<name>A0A3Q3G5V1_KRYMA</name>
<dbReference type="STRING" id="37003.ENSKMAP00000019562"/>
<feature type="region of interest" description="Disordered" evidence="6">
    <location>
        <begin position="43"/>
        <end position="91"/>
    </location>
</feature>
<sequence>MNALFRCRVLASVCRQPGLLGPTGGFGRVCSLRKTRNCSFLASRHQQQRRHAASRRLETRRCSSDGRLSDSPGTSEEGPGEGDEKSPLNHRPSEAFTLDVLVSLLRQENAADLCVIKVPDHVRYTEHFIVVSGLSPRHLRAMALYAVKVYKFLKKEEDTHVKIEGKDAEDWLCVDFGDIVVHFMLPETRELYELEKLWVLRSYDEQLQKIPTETLPEDFILDVELPK</sequence>
<dbReference type="OMA" id="RYTWLAS"/>
<comment type="function">
    <text evidence="4">Required for normal mitochondrial ribosome function and mitochondrial translation. May play a role in ribosome biogenesis by preventing premature association of the 28S and 39S ribosomal subunits. Interacts with mitochondrial ribosomal protein uL14m (MRPL14), probably blocking formation of intersubunit bridge B8, preventing association of the 28S and 39S ribosomal subunits. Addition to isolated mitochondrial ribosomal subunits partially inhibits translation, probably by interfering with the association of the 28S and 39S ribosomal subunits and the formation of functional ribosomes. May also participate in the assembly and/or regulation of the stability of the large subunit of the mitochondrial ribosome. May function as a ribosomal silencing factor.</text>
</comment>
<feature type="compositionally biased region" description="Basic and acidic residues" evidence="6">
    <location>
        <begin position="82"/>
        <end position="91"/>
    </location>
</feature>
<evidence type="ECO:0000256" key="2">
    <source>
        <dbReference type="ARBA" id="ARBA00010574"/>
    </source>
</evidence>
<dbReference type="GO" id="GO:0043023">
    <property type="term" value="F:ribosomal large subunit binding"/>
    <property type="evidence" value="ECO:0007669"/>
    <property type="project" value="TreeGrafter"/>
</dbReference>
<dbReference type="Gene3D" id="3.30.460.10">
    <property type="entry name" value="Beta Polymerase, domain 2"/>
    <property type="match status" value="1"/>
</dbReference>
<dbReference type="GO" id="GO:0005739">
    <property type="term" value="C:mitochondrion"/>
    <property type="evidence" value="ECO:0007669"/>
    <property type="project" value="UniProtKB-SubCell"/>
</dbReference>
<accession>A0A3Q3G5V1</accession>
<proteinExistence type="inferred from homology"/>
<dbReference type="RefSeq" id="XP_037836296.1">
    <property type="nucleotide sequence ID" value="XM_037980368.1"/>
</dbReference>
<reference evidence="7" key="1">
    <citation type="submission" date="2025-08" db="UniProtKB">
        <authorList>
            <consortium name="Ensembl"/>
        </authorList>
    </citation>
    <scope>IDENTIFICATION</scope>
</reference>
<comment type="similarity">
    <text evidence="2">Belongs to the Iojap/RsfS family.</text>
</comment>
<evidence type="ECO:0000256" key="3">
    <source>
        <dbReference type="ARBA" id="ARBA00023128"/>
    </source>
</evidence>
<dbReference type="FunFam" id="3.30.460.10:FF:000018">
    <property type="entry name" value="Mitochondrial assembly of ribosomal large subunit 1"/>
    <property type="match status" value="1"/>
</dbReference>
<evidence type="ECO:0000256" key="6">
    <source>
        <dbReference type="SAM" id="MobiDB-lite"/>
    </source>
</evidence>
<feature type="compositionally biased region" description="Basic and acidic residues" evidence="6">
    <location>
        <begin position="55"/>
        <end position="68"/>
    </location>
</feature>
<evidence type="ECO:0000313" key="8">
    <source>
        <dbReference type="Proteomes" id="UP000264800"/>
    </source>
</evidence>
<dbReference type="GO" id="GO:0090071">
    <property type="term" value="P:negative regulation of ribosome biogenesis"/>
    <property type="evidence" value="ECO:0007669"/>
    <property type="project" value="TreeGrafter"/>
</dbReference>
<dbReference type="AlphaFoldDB" id="A0A3Q3G5V1"/>
<reference evidence="7" key="2">
    <citation type="submission" date="2025-09" db="UniProtKB">
        <authorList>
            <consortium name="Ensembl"/>
        </authorList>
    </citation>
    <scope>IDENTIFICATION</scope>
</reference>
<evidence type="ECO:0000313" key="7">
    <source>
        <dbReference type="Ensembl" id="ENSKMAP00000019562.1"/>
    </source>
</evidence>
<evidence type="ECO:0000256" key="4">
    <source>
        <dbReference type="ARBA" id="ARBA00053669"/>
    </source>
</evidence>
<evidence type="ECO:0000256" key="5">
    <source>
        <dbReference type="ARBA" id="ARBA00073331"/>
    </source>
</evidence>
<dbReference type="GeneID" id="119617802"/>
<dbReference type="Ensembl" id="ENSKMAT00000019827.1">
    <property type="protein sequence ID" value="ENSKMAP00000019562.1"/>
    <property type="gene ID" value="ENSKMAG00000014561.1"/>
</dbReference>
<organism evidence="7 8">
    <name type="scientific">Kryptolebias marmoratus</name>
    <name type="common">Mangrove killifish</name>
    <name type="synonym">Rivulus marmoratus</name>
    <dbReference type="NCBI Taxonomy" id="37003"/>
    <lineage>
        <taxon>Eukaryota</taxon>
        <taxon>Metazoa</taxon>
        <taxon>Chordata</taxon>
        <taxon>Craniata</taxon>
        <taxon>Vertebrata</taxon>
        <taxon>Euteleostomi</taxon>
        <taxon>Actinopterygii</taxon>
        <taxon>Neopterygii</taxon>
        <taxon>Teleostei</taxon>
        <taxon>Neoteleostei</taxon>
        <taxon>Acanthomorphata</taxon>
        <taxon>Ovalentaria</taxon>
        <taxon>Atherinomorphae</taxon>
        <taxon>Cyprinodontiformes</taxon>
        <taxon>Rivulidae</taxon>
        <taxon>Kryptolebias</taxon>
    </lineage>
</organism>
<dbReference type="SUPFAM" id="SSF81301">
    <property type="entry name" value="Nucleotidyltransferase"/>
    <property type="match status" value="1"/>
</dbReference>
<dbReference type="NCBIfam" id="TIGR00090">
    <property type="entry name" value="rsfS_iojap_ybeB"/>
    <property type="match status" value="1"/>
</dbReference>
<dbReference type="Proteomes" id="UP000264800">
    <property type="component" value="Unplaced"/>
</dbReference>
<dbReference type="InterPro" id="IPR004394">
    <property type="entry name" value="Iojap/RsfS/C7orf30"/>
</dbReference>
<protein>
    <recommendedName>
        <fullName evidence="5">Mitochondrial assembly of ribosomal large subunit protein 1</fullName>
    </recommendedName>
</protein>
<dbReference type="CTD" id="115416"/>
<keyword evidence="8" id="KW-1185">Reference proteome</keyword>
<evidence type="ECO:0000256" key="1">
    <source>
        <dbReference type="ARBA" id="ARBA00004173"/>
    </source>
</evidence>
<dbReference type="InterPro" id="IPR043519">
    <property type="entry name" value="NT_sf"/>
</dbReference>
<dbReference type="KEGG" id="kmr:119617802"/>
<keyword evidence="3" id="KW-0496">Mitochondrion</keyword>
<comment type="subcellular location">
    <subcellularLocation>
        <location evidence="1">Mitochondrion</location>
    </subcellularLocation>
</comment>
<dbReference type="RefSeq" id="XP_037836295.1">
    <property type="nucleotide sequence ID" value="XM_037980367.1"/>
</dbReference>
<dbReference type="PANTHER" id="PTHR21043:SF0">
    <property type="entry name" value="MITOCHONDRIAL ASSEMBLY OF RIBOSOMAL LARGE SUBUNIT PROTEIN 1"/>
    <property type="match status" value="1"/>
</dbReference>
<dbReference type="RefSeq" id="XP_037836294.1">
    <property type="nucleotide sequence ID" value="XM_037980366.1"/>
</dbReference>
<dbReference type="GeneTree" id="ENSGT00390000015035"/>
<dbReference type="OrthoDB" id="21330at2759"/>
<dbReference type="HAMAP" id="MF_01477">
    <property type="entry name" value="Iojap_RsfS"/>
    <property type="match status" value="1"/>
</dbReference>
<dbReference type="Pfam" id="PF02410">
    <property type="entry name" value="RsfS"/>
    <property type="match status" value="1"/>
</dbReference>
<dbReference type="GO" id="GO:0017148">
    <property type="term" value="P:negative regulation of translation"/>
    <property type="evidence" value="ECO:0007669"/>
    <property type="project" value="TreeGrafter"/>
</dbReference>